<dbReference type="Proteomes" id="UP001162156">
    <property type="component" value="Unassembled WGS sequence"/>
</dbReference>
<evidence type="ECO:0000313" key="1">
    <source>
        <dbReference type="EMBL" id="KAJ8950349.1"/>
    </source>
</evidence>
<comment type="caution">
    <text evidence="1">The sequence shown here is derived from an EMBL/GenBank/DDBJ whole genome shotgun (WGS) entry which is preliminary data.</text>
</comment>
<protein>
    <submittedName>
        <fullName evidence="1">Uncharacterized protein</fullName>
    </submittedName>
</protein>
<reference evidence="1" key="1">
    <citation type="journal article" date="2023" name="Insect Mol. Biol.">
        <title>Genome sequencing provides insights into the evolution of gene families encoding plant cell wall-degrading enzymes in longhorned beetles.</title>
        <authorList>
            <person name="Shin N.R."/>
            <person name="Okamura Y."/>
            <person name="Kirsch R."/>
            <person name="Pauchet Y."/>
        </authorList>
    </citation>
    <scope>NUCLEOTIDE SEQUENCE</scope>
    <source>
        <strain evidence="1">RBIC_L_NR</strain>
    </source>
</reference>
<evidence type="ECO:0000313" key="2">
    <source>
        <dbReference type="Proteomes" id="UP001162156"/>
    </source>
</evidence>
<proteinExistence type="predicted"/>
<organism evidence="1 2">
    <name type="scientific">Rhamnusium bicolor</name>
    <dbReference type="NCBI Taxonomy" id="1586634"/>
    <lineage>
        <taxon>Eukaryota</taxon>
        <taxon>Metazoa</taxon>
        <taxon>Ecdysozoa</taxon>
        <taxon>Arthropoda</taxon>
        <taxon>Hexapoda</taxon>
        <taxon>Insecta</taxon>
        <taxon>Pterygota</taxon>
        <taxon>Neoptera</taxon>
        <taxon>Endopterygota</taxon>
        <taxon>Coleoptera</taxon>
        <taxon>Polyphaga</taxon>
        <taxon>Cucujiformia</taxon>
        <taxon>Chrysomeloidea</taxon>
        <taxon>Cerambycidae</taxon>
        <taxon>Lepturinae</taxon>
        <taxon>Rhagiini</taxon>
        <taxon>Rhamnusium</taxon>
    </lineage>
</organism>
<sequence length="72" mass="7799">METVLVLTEGLKLSNELLIASTLELTDCGKDELIKGLEYVLSDESSDVLIEGSAWLYVGIWDNGSTSSTNCD</sequence>
<keyword evidence="2" id="KW-1185">Reference proteome</keyword>
<dbReference type="AlphaFoldDB" id="A0AAV8YHB0"/>
<dbReference type="EMBL" id="JANEYF010002177">
    <property type="protein sequence ID" value="KAJ8950349.1"/>
    <property type="molecule type" value="Genomic_DNA"/>
</dbReference>
<gene>
    <name evidence="1" type="ORF">NQ314_007884</name>
</gene>
<name>A0AAV8YHB0_9CUCU</name>
<accession>A0AAV8YHB0</accession>